<accession>A0A1M6FJU2</accession>
<comment type="subcellular location">
    <subcellularLocation>
        <location evidence="1">Cell membrane</location>
        <topology evidence="1">Multi-pass membrane protein</topology>
    </subcellularLocation>
</comment>
<dbReference type="EMBL" id="FQYT01000010">
    <property type="protein sequence ID" value="SHI97899.1"/>
    <property type="molecule type" value="Genomic_DNA"/>
</dbReference>
<evidence type="ECO:0000256" key="2">
    <source>
        <dbReference type="ARBA" id="ARBA00007400"/>
    </source>
</evidence>
<feature type="transmembrane region" description="Helical" evidence="7">
    <location>
        <begin position="92"/>
        <end position="113"/>
    </location>
</feature>
<feature type="transmembrane region" description="Helical" evidence="7">
    <location>
        <begin position="279"/>
        <end position="298"/>
    </location>
</feature>
<dbReference type="GO" id="GO:0009246">
    <property type="term" value="P:enterobacterial common antigen biosynthetic process"/>
    <property type="evidence" value="ECO:0007669"/>
    <property type="project" value="TreeGrafter"/>
</dbReference>
<organism evidence="9 10">
    <name type="scientific">Parasporobacterium paucivorans DSM 15970</name>
    <dbReference type="NCBI Taxonomy" id="1122934"/>
    <lineage>
        <taxon>Bacteria</taxon>
        <taxon>Bacillati</taxon>
        <taxon>Bacillota</taxon>
        <taxon>Clostridia</taxon>
        <taxon>Lachnospirales</taxon>
        <taxon>Lachnospiraceae</taxon>
        <taxon>Parasporobacterium</taxon>
    </lineage>
</organism>
<dbReference type="OrthoDB" id="847983at2"/>
<dbReference type="PANTHER" id="PTHR40074:SF2">
    <property type="entry name" value="O-ACETYLTRANSFERASE WECH"/>
    <property type="match status" value="1"/>
</dbReference>
<evidence type="ECO:0000313" key="9">
    <source>
        <dbReference type="EMBL" id="SHI97899.1"/>
    </source>
</evidence>
<keyword evidence="5 7" id="KW-1133">Transmembrane helix</keyword>
<dbReference type="GO" id="GO:0016413">
    <property type="term" value="F:O-acetyltransferase activity"/>
    <property type="evidence" value="ECO:0007669"/>
    <property type="project" value="TreeGrafter"/>
</dbReference>
<dbReference type="Pfam" id="PF01757">
    <property type="entry name" value="Acyl_transf_3"/>
    <property type="match status" value="1"/>
</dbReference>
<keyword evidence="6 7" id="KW-0472">Membrane</keyword>
<comment type="similarity">
    <text evidence="2">Belongs to the acyltransferase 3 family.</text>
</comment>
<name>A0A1M6FJU2_9FIRM</name>
<feature type="transmembrane region" description="Helical" evidence="7">
    <location>
        <begin position="12"/>
        <end position="31"/>
    </location>
</feature>
<evidence type="ECO:0000313" key="10">
    <source>
        <dbReference type="Proteomes" id="UP000184342"/>
    </source>
</evidence>
<dbReference type="PANTHER" id="PTHR40074">
    <property type="entry name" value="O-ACETYLTRANSFERASE WECH"/>
    <property type="match status" value="1"/>
</dbReference>
<feature type="transmembrane region" description="Helical" evidence="7">
    <location>
        <begin position="220"/>
        <end position="236"/>
    </location>
</feature>
<feature type="domain" description="Acyltransferase 3" evidence="8">
    <location>
        <begin position="16"/>
        <end position="333"/>
    </location>
</feature>
<dbReference type="AlphaFoldDB" id="A0A1M6FJU2"/>
<keyword evidence="10" id="KW-1185">Reference proteome</keyword>
<feature type="transmembrane region" description="Helical" evidence="7">
    <location>
        <begin position="191"/>
        <end position="211"/>
    </location>
</feature>
<evidence type="ECO:0000256" key="3">
    <source>
        <dbReference type="ARBA" id="ARBA00022475"/>
    </source>
</evidence>
<dbReference type="GO" id="GO:0005886">
    <property type="term" value="C:plasma membrane"/>
    <property type="evidence" value="ECO:0007669"/>
    <property type="project" value="UniProtKB-SubCell"/>
</dbReference>
<evidence type="ECO:0000256" key="7">
    <source>
        <dbReference type="SAM" id="Phobius"/>
    </source>
</evidence>
<feature type="transmembrane region" description="Helical" evidence="7">
    <location>
        <begin position="133"/>
        <end position="153"/>
    </location>
</feature>
<feature type="transmembrane region" description="Helical" evidence="7">
    <location>
        <begin position="43"/>
        <end position="64"/>
    </location>
</feature>
<keyword evidence="3" id="KW-1003">Cell membrane</keyword>
<feature type="transmembrane region" description="Helical" evidence="7">
    <location>
        <begin position="248"/>
        <end position="267"/>
    </location>
</feature>
<feature type="transmembrane region" description="Helical" evidence="7">
    <location>
        <begin position="318"/>
        <end position="336"/>
    </location>
</feature>
<feature type="transmembrane region" description="Helical" evidence="7">
    <location>
        <begin position="160"/>
        <end position="179"/>
    </location>
</feature>
<dbReference type="STRING" id="1122934.SAMN02745691_01125"/>
<sequence length="350" mass="41165">MTTKYIQPRSGRVMIFDYLKAVAIFLVIANHTPWSDQELRSPFVPFLINMAVPIFMIVSGYTLALTSERQYDENISSLYKLQIMKKKISRYLLPYFMIFILQILAEVFIRKAGLEFRGVFSSFITGGYGPGSYYIPVFFQVILLYPFIFRFFLKGSLRGLFICGILNIMYEIAVTIVLNNLGAYRPVIGETYRLIMLRYLFMIALGTWLYFNKNVRIKKSTLAIMFAVGLSYLLLLQYTDFRLRIFNFWQYTCMITAFYIFPIFYLVFRKFRKIRMNSFVSDILMLIGKASFHIYLVQMLYYHYFGFRIWRIITADKVIQMLINILICCLGGIALLKLEQLLRGSSADRK</sequence>
<keyword evidence="4 7" id="KW-0812">Transmembrane</keyword>
<evidence type="ECO:0000256" key="4">
    <source>
        <dbReference type="ARBA" id="ARBA00022692"/>
    </source>
</evidence>
<reference evidence="9 10" key="1">
    <citation type="submission" date="2016-11" db="EMBL/GenBank/DDBJ databases">
        <authorList>
            <person name="Jaros S."/>
            <person name="Januszkiewicz K."/>
            <person name="Wedrychowicz H."/>
        </authorList>
    </citation>
    <scope>NUCLEOTIDE SEQUENCE [LARGE SCALE GENOMIC DNA]</scope>
    <source>
        <strain evidence="9 10">DSM 15970</strain>
    </source>
</reference>
<dbReference type="InterPro" id="IPR002656">
    <property type="entry name" value="Acyl_transf_3_dom"/>
</dbReference>
<evidence type="ECO:0000259" key="8">
    <source>
        <dbReference type="Pfam" id="PF01757"/>
    </source>
</evidence>
<evidence type="ECO:0000256" key="6">
    <source>
        <dbReference type="ARBA" id="ARBA00023136"/>
    </source>
</evidence>
<proteinExistence type="inferred from homology"/>
<gene>
    <name evidence="9" type="ORF">SAMN02745691_01125</name>
</gene>
<evidence type="ECO:0000256" key="1">
    <source>
        <dbReference type="ARBA" id="ARBA00004651"/>
    </source>
</evidence>
<dbReference type="RefSeq" id="WP_073993386.1">
    <property type="nucleotide sequence ID" value="NZ_FQYT01000010.1"/>
</dbReference>
<protein>
    <submittedName>
        <fullName evidence="9">Fucose 4-O-acetylase</fullName>
    </submittedName>
</protein>
<evidence type="ECO:0000256" key="5">
    <source>
        <dbReference type="ARBA" id="ARBA00022989"/>
    </source>
</evidence>
<dbReference type="Proteomes" id="UP000184342">
    <property type="component" value="Unassembled WGS sequence"/>
</dbReference>